<evidence type="ECO:0000256" key="3">
    <source>
        <dbReference type="ARBA" id="ARBA00022801"/>
    </source>
</evidence>
<dbReference type="RefSeq" id="WP_129207516.1">
    <property type="nucleotide sequence ID" value="NZ_SDMK01000001.1"/>
</dbReference>
<comment type="similarity">
    <text evidence="1 5">Belongs to the glycosyl hydrolase 27 family.</text>
</comment>
<dbReference type="CDD" id="cd14792">
    <property type="entry name" value="GH27"/>
    <property type="match status" value="1"/>
</dbReference>
<dbReference type="Pfam" id="PF16499">
    <property type="entry name" value="Melibiase_2"/>
    <property type="match status" value="1"/>
</dbReference>
<dbReference type="PANTHER" id="PTHR11452:SF75">
    <property type="entry name" value="ALPHA-GALACTOSIDASE MEL1"/>
    <property type="match status" value="1"/>
</dbReference>
<dbReference type="SUPFAM" id="SSF51445">
    <property type="entry name" value="(Trans)glycosidases"/>
    <property type="match status" value="1"/>
</dbReference>
<evidence type="ECO:0000256" key="4">
    <source>
        <dbReference type="ARBA" id="ARBA00023295"/>
    </source>
</evidence>
<keyword evidence="2 6" id="KW-0732">Signal</keyword>
<accession>A0A4Q1SJW6</accession>
<feature type="chain" id="PRO_5020778872" description="Alpha-galactosidase" evidence="6">
    <location>
        <begin position="25"/>
        <end position="502"/>
    </location>
</feature>
<dbReference type="GO" id="GO:0005975">
    <property type="term" value="P:carbohydrate metabolic process"/>
    <property type="evidence" value="ECO:0007669"/>
    <property type="project" value="InterPro"/>
</dbReference>
<keyword evidence="5" id="KW-1015">Disulfide bond</keyword>
<dbReference type="GO" id="GO:0004557">
    <property type="term" value="F:alpha-galactosidase activity"/>
    <property type="evidence" value="ECO:0007669"/>
    <property type="project" value="UniProtKB-EC"/>
</dbReference>
<dbReference type="EMBL" id="SDMK01000001">
    <property type="protein sequence ID" value="RXS97737.1"/>
    <property type="molecule type" value="Genomic_DNA"/>
</dbReference>
<dbReference type="OrthoDB" id="9807519at2"/>
<evidence type="ECO:0000256" key="6">
    <source>
        <dbReference type="SAM" id="SignalP"/>
    </source>
</evidence>
<evidence type="ECO:0000259" key="7">
    <source>
        <dbReference type="Pfam" id="PF17801"/>
    </source>
</evidence>
<dbReference type="Gene3D" id="3.20.20.70">
    <property type="entry name" value="Aldolase class I"/>
    <property type="match status" value="1"/>
</dbReference>
<evidence type="ECO:0000256" key="5">
    <source>
        <dbReference type="RuleBase" id="RU361168"/>
    </source>
</evidence>
<dbReference type="InterPro" id="IPR002241">
    <property type="entry name" value="Glyco_hydro_27"/>
</dbReference>
<dbReference type="PROSITE" id="PS51257">
    <property type="entry name" value="PROKAR_LIPOPROTEIN"/>
    <property type="match status" value="1"/>
</dbReference>
<feature type="domain" description="Alpha galactosidase C-terminal" evidence="7">
    <location>
        <begin position="425"/>
        <end position="499"/>
    </location>
</feature>
<feature type="signal peptide" evidence="6">
    <location>
        <begin position="1"/>
        <end position="24"/>
    </location>
</feature>
<dbReference type="PRINTS" id="PR00740">
    <property type="entry name" value="GLHYDRLASE27"/>
</dbReference>
<comment type="catalytic activity">
    <reaction evidence="5">
        <text>Hydrolysis of terminal, non-reducing alpha-D-galactose residues in alpha-D-galactosides, including galactose oligosaccharides, galactomannans and galactolipids.</text>
        <dbReference type="EC" id="3.2.1.22"/>
    </reaction>
</comment>
<dbReference type="AlphaFoldDB" id="A0A4Q1SJW6"/>
<dbReference type="PANTHER" id="PTHR11452">
    <property type="entry name" value="ALPHA-GALACTOSIDASE/ALPHA-N-ACETYLGALACTOSAMINIDASE"/>
    <property type="match status" value="1"/>
</dbReference>
<dbReference type="Gene3D" id="2.60.40.1180">
    <property type="entry name" value="Golgi alpha-mannosidase II"/>
    <property type="match status" value="1"/>
</dbReference>
<dbReference type="SUPFAM" id="SSF51011">
    <property type="entry name" value="Glycosyl hydrolase domain"/>
    <property type="match status" value="1"/>
</dbReference>
<evidence type="ECO:0000256" key="1">
    <source>
        <dbReference type="ARBA" id="ARBA00009743"/>
    </source>
</evidence>
<proteinExistence type="inferred from homology"/>
<keyword evidence="3 5" id="KW-0378">Hydrolase</keyword>
<dbReference type="FunFam" id="3.20.20.70:FF:000197">
    <property type="entry name" value="Alpha-galactosidase"/>
    <property type="match status" value="1"/>
</dbReference>
<dbReference type="Proteomes" id="UP000290253">
    <property type="component" value="Unassembled WGS sequence"/>
</dbReference>
<keyword evidence="4 5" id="KW-0326">Glycosidase</keyword>
<organism evidence="8 9">
    <name type="scientific">Silvibacterium dinghuense</name>
    <dbReference type="NCBI Taxonomy" id="1560006"/>
    <lineage>
        <taxon>Bacteria</taxon>
        <taxon>Pseudomonadati</taxon>
        <taxon>Acidobacteriota</taxon>
        <taxon>Terriglobia</taxon>
        <taxon>Terriglobales</taxon>
        <taxon>Acidobacteriaceae</taxon>
        <taxon>Silvibacterium</taxon>
    </lineage>
</organism>
<comment type="caution">
    <text evidence="8">The sequence shown here is derived from an EMBL/GenBank/DDBJ whole genome shotgun (WGS) entry which is preliminary data.</text>
</comment>
<dbReference type="InterPro" id="IPR017853">
    <property type="entry name" value="GH"/>
</dbReference>
<dbReference type="PROSITE" id="PS00512">
    <property type="entry name" value="ALPHA_GALACTOSIDASE"/>
    <property type="match status" value="1"/>
</dbReference>
<protein>
    <recommendedName>
        <fullName evidence="5">Alpha-galactosidase</fullName>
        <ecNumber evidence="5">3.2.1.22</ecNumber>
    </recommendedName>
    <alternativeName>
        <fullName evidence="5">Melibiase</fullName>
    </alternativeName>
</protein>
<dbReference type="Pfam" id="PF17801">
    <property type="entry name" value="Melibiase_C"/>
    <property type="match status" value="1"/>
</dbReference>
<sequence length="502" mass="54272">MHRFLTRKGLLLSLLSVVVCGLFATACRHDDFNGRWIASGDTLANGEQLKMLLELKQNGSELSGTFKSPGFSLPVNGTAQGTHVTLFVAKHPDRPFLQADLVNGNLQGMRGRHTFNATPAGPNDDLPTVAYIAPPAIQPVPWNGLAKTPPMGWNSWNLFADKVDDATVRTMADAMVSSGMRDAGYVYINIDDTWEGVRDAQGNIQSNHKFPDMKALADYVHSKGLKLGIYSSPGPRTCAGYPGSYGHEEQDAKTLAAWGIDYLKYDWCSASTVYQEKDLQAVYQKMGAALRATGRPIVFSLCEYGLGNVGSWGPQVSGNLWRTTGDIRDAWSSMIGNIEEQVPTAQYAGPGHWNDPDMLEIGNGHMTDDEYRTHMSLWALTAAPLLAGNDLRSMSEATKSILMNHEVLAVDQDTLGKQASPVKNGTMETWVKPLADGGVAVGVVNLGGAAATATIAQTDLPLHGTVKKARNLWTHADVKFANGSYSAEIPSHATLLLKVSTR</sequence>
<dbReference type="InterPro" id="IPR013785">
    <property type="entry name" value="Aldolase_TIM"/>
</dbReference>
<dbReference type="EC" id="3.2.1.22" evidence="5"/>
<dbReference type="InterPro" id="IPR041233">
    <property type="entry name" value="Melibiase_C"/>
</dbReference>
<evidence type="ECO:0000313" key="8">
    <source>
        <dbReference type="EMBL" id="RXS97737.1"/>
    </source>
</evidence>
<dbReference type="InterPro" id="IPR013780">
    <property type="entry name" value="Glyco_hydro_b"/>
</dbReference>
<dbReference type="InterPro" id="IPR000111">
    <property type="entry name" value="Glyco_hydro_27/36_CS"/>
</dbReference>
<reference evidence="8 9" key="1">
    <citation type="journal article" date="2016" name="Int. J. Syst. Evol. Microbiol.">
        <title>Acidipila dinghuensis sp. nov., an acidobacterium isolated from forest soil.</title>
        <authorList>
            <person name="Jiang Y.W."/>
            <person name="Wang J."/>
            <person name="Chen M.H."/>
            <person name="Lv Y.Y."/>
            <person name="Qiu L.H."/>
        </authorList>
    </citation>
    <scope>NUCLEOTIDE SEQUENCE [LARGE SCALE GENOMIC DNA]</scope>
    <source>
        <strain evidence="8 9">DHOF10</strain>
    </source>
</reference>
<evidence type="ECO:0000313" key="9">
    <source>
        <dbReference type="Proteomes" id="UP000290253"/>
    </source>
</evidence>
<keyword evidence="9" id="KW-1185">Reference proteome</keyword>
<evidence type="ECO:0000256" key="2">
    <source>
        <dbReference type="ARBA" id="ARBA00022729"/>
    </source>
</evidence>
<gene>
    <name evidence="8" type="ORF">ESZ00_07680</name>
</gene>
<name>A0A4Q1SJW6_9BACT</name>